<keyword evidence="2" id="KW-1185">Reference proteome</keyword>
<protein>
    <submittedName>
        <fullName evidence="1">Uncharacterized protein</fullName>
    </submittedName>
</protein>
<dbReference type="RefSeq" id="WP_116065978.1">
    <property type="nucleotide sequence ID" value="NZ_BONB01000076.1"/>
</dbReference>
<reference evidence="1 2" key="1">
    <citation type="submission" date="2018-08" db="EMBL/GenBank/DDBJ databases">
        <title>Sequencing the genomes of 1000 actinobacteria strains.</title>
        <authorList>
            <person name="Klenk H.-P."/>
        </authorList>
    </citation>
    <scope>NUCLEOTIDE SEQUENCE [LARGE SCALE GENOMIC DNA]</scope>
    <source>
        <strain evidence="1 2">DSM 44099</strain>
    </source>
</reference>
<accession>A0A3D9ZA10</accession>
<organism evidence="1 2">
    <name type="scientific">Asanoa ferruginea</name>
    <dbReference type="NCBI Taxonomy" id="53367"/>
    <lineage>
        <taxon>Bacteria</taxon>
        <taxon>Bacillati</taxon>
        <taxon>Actinomycetota</taxon>
        <taxon>Actinomycetes</taxon>
        <taxon>Micromonosporales</taxon>
        <taxon>Micromonosporaceae</taxon>
        <taxon>Asanoa</taxon>
    </lineage>
</organism>
<sequence length="237" mass="26711">MSSLAEQIQEAHGLRRWRQATTVEADVTYGGPFWELKGISELATTDHVVADVHRQHIRLTQPSGRVIEFDKDSDVVTVTGPDGSVERLEQPRASFAGFTFESRWNLLQGAYFQAYATWIYLIEVFAFTYPGVEATEIEPWVEDGESWRVLRVTFPRTIDTHSGTQLYYFNAAGDLVRLDYEPEVNGGAPTAHYQPERATVDGAVITTKHEIFIRGEDRAPDRSFMPISVDVAGITLR</sequence>
<comment type="caution">
    <text evidence="1">The sequence shown here is derived from an EMBL/GenBank/DDBJ whole genome shotgun (WGS) entry which is preliminary data.</text>
</comment>
<dbReference type="EMBL" id="QUMQ01000001">
    <property type="protein sequence ID" value="REF94107.1"/>
    <property type="molecule type" value="Genomic_DNA"/>
</dbReference>
<name>A0A3D9ZA10_9ACTN</name>
<proteinExistence type="predicted"/>
<evidence type="ECO:0000313" key="2">
    <source>
        <dbReference type="Proteomes" id="UP000256913"/>
    </source>
</evidence>
<dbReference type="OrthoDB" id="8746011at2"/>
<dbReference type="Proteomes" id="UP000256913">
    <property type="component" value="Unassembled WGS sequence"/>
</dbReference>
<evidence type="ECO:0000313" key="1">
    <source>
        <dbReference type="EMBL" id="REF94107.1"/>
    </source>
</evidence>
<gene>
    <name evidence="1" type="ORF">DFJ67_0016</name>
</gene>
<dbReference type="AlphaFoldDB" id="A0A3D9ZA10"/>